<evidence type="ECO:0008006" key="3">
    <source>
        <dbReference type="Google" id="ProtNLM"/>
    </source>
</evidence>
<dbReference type="AlphaFoldDB" id="A0AAP1G3K8"/>
<evidence type="ECO:0000313" key="2">
    <source>
        <dbReference type="Proteomes" id="UP000064412"/>
    </source>
</evidence>
<organism evidence="1 2">
    <name type="scientific">Elizabethkingia miricola</name>
    <name type="common">Chryseobacterium miricola</name>
    <dbReference type="NCBI Taxonomy" id="172045"/>
    <lineage>
        <taxon>Bacteria</taxon>
        <taxon>Pseudomonadati</taxon>
        <taxon>Bacteroidota</taxon>
        <taxon>Flavobacteriia</taxon>
        <taxon>Flavobacteriales</taxon>
        <taxon>Weeksellaceae</taxon>
        <taxon>Elizabethkingia</taxon>
    </lineage>
</organism>
<protein>
    <recommendedName>
        <fullName evidence="3">Bacteriocin</fullName>
    </recommendedName>
</protein>
<accession>A0AAP1G3K8</accession>
<dbReference type="EMBL" id="LNOI01000009">
    <property type="protein sequence ID" value="KUY14400.1"/>
    <property type="molecule type" value="Genomic_DNA"/>
</dbReference>
<gene>
    <name evidence="1" type="ORF">ATB95_18495</name>
</gene>
<name>A0AAP1G3K8_ELIMR</name>
<dbReference type="RefSeq" id="WP_059346007.1">
    <property type="nucleotide sequence ID" value="NZ_CP140570.1"/>
</dbReference>
<proteinExistence type="predicted"/>
<sequence length="59" mass="6646">MKKLKRNSLKAISGGKLDCYCQRVIYQDGSISGDNCATEFCTQISFHCGQRDCWPTPIE</sequence>
<reference evidence="1 2" key="1">
    <citation type="submission" date="2015-11" db="EMBL/GenBank/DDBJ databases">
        <authorList>
            <person name="Nicholson A.C."/>
            <person name="Humrighouse B.W."/>
            <person name="Graziano J."/>
            <person name="Lasker B."/>
            <person name="Whitney A.M."/>
            <person name="Mcquiston J.R."/>
        </authorList>
    </citation>
    <scope>NUCLEOTIDE SEQUENCE [LARGE SCALE GENOMIC DNA]</scope>
    <source>
        <strain evidence="1 2">G4071</strain>
    </source>
</reference>
<comment type="caution">
    <text evidence="1">The sequence shown here is derived from an EMBL/GenBank/DDBJ whole genome shotgun (WGS) entry which is preliminary data.</text>
</comment>
<evidence type="ECO:0000313" key="1">
    <source>
        <dbReference type="EMBL" id="KUY14400.1"/>
    </source>
</evidence>
<dbReference type="Proteomes" id="UP000064412">
    <property type="component" value="Unassembled WGS sequence"/>
</dbReference>